<evidence type="ECO:0008006" key="3">
    <source>
        <dbReference type="Google" id="ProtNLM"/>
    </source>
</evidence>
<dbReference type="AlphaFoldDB" id="A0A6G6GPX4"/>
<dbReference type="InterPro" id="IPR024079">
    <property type="entry name" value="MetalloPept_cat_dom_sf"/>
</dbReference>
<proteinExistence type="predicted"/>
<keyword evidence="2" id="KW-1185">Reference proteome</keyword>
<name>A0A6G6GPX4_9FLAO</name>
<reference evidence="1 2" key="1">
    <citation type="submission" date="2020-02" db="EMBL/GenBank/DDBJ databases">
        <title>Complete genome sequence of Flavobacteriaceae bacterium.</title>
        <authorList>
            <person name="Kim S.-J."/>
            <person name="Kim Y.-S."/>
            <person name="Kim K.-H."/>
        </authorList>
    </citation>
    <scope>NUCLEOTIDE SEQUENCE [LARGE SCALE GENOMIC DNA]</scope>
    <source>
        <strain evidence="1 2">RR4-40</strain>
    </source>
</reference>
<dbReference type="EMBL" id="CP049057">
    <property type="protein sequence ID" value="QIE60602.1"/>
    <property type="molecule type" value="Genomic_DNA"/>
</dbReference>
<organism evidence="1 2">
    <name type="scientific">Rasiella rasia</name>
    <dbReference type="NCBI Taxonomy" id="2744027"/>
    <lineage>
        <taxon>Bacteria</taxon>
        <taxon>Pseudomonadati</taxon>
        <taxon>Bacteroidota</taxon>
        <taxon>Flavobacteriia</taxon>
        <taxon>Flavobacteriales</taxon>
        <taxon>Flavobacteriaceae</taxon>
        <taxon>Rasiella</taxon>
    </lineage>
</organism>
<evidence type="ECO:0000313" key="1">
    <source>
        <dbReference type="EMBL" id="QIE60602.1"/>
    </source>
</evidence>
<dbReference type="RefSeq" id="WP_164680613.1">
    <property type="nucleotide sequence ID" value="NZ_CP049057.1"/>
</dbReference>
<dbReference type="Proteomes" id="UP000505306">
    <property type="component" value="Chromosome"/>
</dbReference>
<dbReference type="KEGG" id="mgel:G5B37_13820"/>
<gene>
    <name evidence="1" type="ORF">G5B37_13820</name>
</gene>
<dbReference type="Gene3D" id="3.40.390.10">
    <property type="entry name" value="Collagenase (Catalytic Domain)"/>
    <property type="match status" value="1"/>
</dbReference>
<protein>
    <recommendedName>
        <fullName evidence="3">Peptidase M43 pregnancy-associated plasma-A domain-containing protein</fullName>
    </recommendedName>
</protein>
<dbReference type="GO" id="GO:0008237">
    <property type="term" value="F:metallopeptidase activity"/>
    <property type="evidence" value="ECO:0007669"/>
    <property type="project" value="InterPro"/>
</dbReference>
<sequence length="420" mass="46562">MTFNKFNIYFKYRGYGSFNSPGNLPKIAYELVDTDGDGIPDTYDCVPKLGYDPDGYGFMGRCQISSFWGYASSNYKQADAMNIYVPYASEFGGAARSVGSNMTVIKADRLSEITATHEIGHALGLYHTRSKTNGESDKEHTTRVKFLPNGTLNPDFNAEDADDEIVDTAANTKFRHGSAYYPFINGNCEYTGTETDEIDVPYDIYPEDVKNAMSDAYICHENVLSNGQGHYMRETILNDNDLIVARTTVASLYEPYSGTYYLGGPPQNPADRPLFQPGFTYRFIECDCVYGPGDPNPTEYGDTDFTYNSFNIVSSYGATETNYASITHPNHTAIDIVGDPASIFPQPWRCYDFVNGTPIGGRVTRFNDNVFNANITLTPKDSTGINSPNLINNLPQGLYAIDKDFDDGSTEQTIIQKGNN</sequence>
<accession>A0A6G6GPX4</accession>
<dbReference type="SUPFAM" id="SSF55486">
    <property type="entry name" value="Metalloproteases ('zincins'), catalytic domain"/>
    <property type="match status" value="1"/>
</dbReference>
<evidence type="ECO:0000313" key="2">
    <source>
        <dbReference type="Proteomes" id="UP000505306"/>
    </source>
</evidence>